<dbReference type="NCBIfam" id="TIGR00619">
    <property type="entry name" value="sbcd"/>
    <property type="match status" value="1"/>
</dbReference>
<dbReference type="PANTHER" id="PTHR30337">
    <property type="entry name" value="COMPONENT OF ATP-DEPENDENT DSDNA EXONUCLEASE"/>
    <property type="match status" value="1"/>
</dbReference>
<dbReference type="Pfam" id="PF12320">
    <property type="entry name" value="SbcD_C"/>
    <property type="match status" value="1"/>
</dbReference>
<evidence type="ECO:0000256" key="4">
    <source>
        <dbReference type="ARBA" id="ARBA00022722"/>
    </source>
</evidence>
<evidence type="ECO:0000313" key="11">
    <source>
        <dbReference type="Proteomes" id="UP000463883"/>
    </source>
</evidence>
<evidence type="ECO:0000256" key="7">
    <source>
        <dbReference type="RuleBase" id="RU363069"/>
    </source>
</evidence>
<dbReference type="AlphaFoldDB" id="A0A6P1MI35"/>
<dbReference type="CDD" id="cd00840">
    <property type="entry name" value="MPP_Mre11_N"/>
    <property type="match status" value="1"/>
</dbReference>
<dbReference type="GO" id="GO:0006260">
    <property type="term" value="P:DNA replication"/>
    <property type="evidence" value="ECO:0007669"/>
    <property type="project" value="UniProtKB-KW"/>
</dbReference>
<comment type="subunit">
    <text evidence="2 7">Heterodimer of SbcC and SbcD.</text>
</comment>
<comment type="similarity">
    <text evidence="1 7">Belongs to the SbcD family.</text>
</comment>
<dbReference type="PANTHER" id="PTHR30337:SF0">
    <property type="entry name" value="NUCLEASE SBCCD SUBUNIT D"/>
    <property type="match status" value="1"/>
</dbReference>
<dbReference type="GO" id="GO:0008408">
    <property type="term" value="F:3'-5' exonuclease activity"/>
    <property type="evidence" value="ECO:0007669"/>
    <property type="project" value="InterPro"/>
</dbReference>
<keyword evidence="4 7" id="KW-0540">Nuclease</keyword>
<dbReference type="RefSeq" id="WP_162363332.1">
    <property type="nucleotide sequence ID" value="NZ_CP047591.1"/>
</dbReference>
<dbReference type="InterPro" id="IPR004843">
    <property type="entry name" value="Calcineurin-like_PHP"/>
</dbReference>
<name>A0A6P1MI35_9FIRM</name>
<keyword evidence="11" id="KW-1185">Reference proteome</keyword>
<evidence type="ECO:0000313" key="10">
    <source>
        <dbReference type="EMBL" id="QHI73567.1"/>
    </source>
</evidence>
<proteinExistence type="inferred from homology"/>
<feature type="domain" description="Nuclease SbcCD subunit D C-terminal" evidence="9">
    <location>
        <begin position="262"/>
        <end position="353"/>
    </location>
</feature>
<accession>A0A6P1MI35</accession>
<dbReference type="GO" id="GO:0006310">
    <property type="term" value="P:DNA recombination"/>
    <property type="evidence" value="ECO:0007669"/>
    <property type="project" value="UniProtKB-KW"/>
</dbReference>
<reference evidence="10 11" key="1">
    <citation type="submission" date="2020-01" db="EMBL/GenBank/DDBJ databases">
        <title>Genomic analysis of Aminipila sp. CBA3637.</title>
        <authorList>
            <person name="Kim Y.B."/>
            <person name="Roh S.W."/>
        </authorList>
    </citation>
    <scope>NUCLEOTIDE SEQUENCE [LARGE SCALE GENOMIC DNA]</scope>
    <source>
        <strain evidence="10 11">CBA3637</strain>
    </source>
</reference>
<dbReference type="InterPro" id="IPR026843">
    <property type="entry name" value="SbcD_C"/>
</dbReference>
<evidence type="ECO:0000259" key="9">
    <source>
        <dbReference type="Pfam" id="PF12320"/>
    </source>
</evidence>
<organism evidence="10 11">
    <name type="scientific">Aminipila terrae</name>
    <dbReference type="NCBI Taxonomy" id="2697030"/>
    <lineage>
        <taxon>Bacteria</taxon>
        <taxon>Bacillati</taxon>
        <taxon>Bacillota</taxon>
        <taxon>Clostridia</taxon>
        <taxon>Peptostreptococcales</taxon>
        <taxon>Anaerovoracaceae</taxon>
        <taxon>Aminipila</taxon>
    </lineage>
</organism>
<dbReference type="Gene3D" id="3.60.21.10">
    <property type="match status" value="1"/>
</dbReference>
<gene>
    <name evidence="7 10" type="primary">sbcD</name>
    <name evidence="10" type="ORF">Ami3637_15350</name>
</gene>
<evidence type="ECO:0000256" key="3">
    <source>
        <dbReference type="ARBA" id="ARBA00013365"/>
    </source>
</evidence>
<keyword evidence="6 7" id="KW-0269">Exonuclease</keyword>
<evidence type="ECO:0000256" key="6">
    <source>
        <dbReference type="ARBA" id="ARBA00022839"/>
    </source>
</evidence>
<dbReference type="InterPro" id="IPR004593">
    <property type="entry name" value="SbcD"/>
</dbReference>
<dbReference type="Proteomes" id="UP000463883">
    <property type="component" value="Chromosome"/>
</dbReference>
<evidence type="ECO:0000259" key="8">
    <source>
        <dbReference type="Pfam" id="PF00149"/>
    </source>
</evidence>
<feature type="domain" description="Calcineurin-like phosphoesterase" evidence="8">
    <location>
        <begin position="1"/>
        <end position="214"/>
    </location>
</feature>
<protein>
    <recommendedName>
        <fullName evidence="3 7">Nuclease SbcCD subunit D</fullName>
    </recommendedName>
</protein>
<keyword evidence="7" id="KW-0233">DNA recombination</keyword>
<keyword evidence="7" id="KW-0235">DNA replication</keyword>
<dbReference type="GO" id="GO:0004519">
    <property type="term" value="F:endonuclease activity"/>
    <property type="evidence" value="ECO:0007669"/>
    <property type="project" value="UniProtKB-KW"/>
</dbReference>
<dbReference type="EMBL" id="CP047591">
    <property type="protein sequence ID" value="QHI73567.1"/>
    <property type="molecule type" value="Genomic_DNA"/>
</dbReference>
<dbReference type="InterPro" id="IPR050535">
    <property type="entry name" value="DNA_Repair-Maintenance_Comp"/>
</dbReference>
<comment type="function">
    <text evidence="7">SbcCD cleaves DNA hairpin structures. These structures can inhibit DNA replication and are intermediates in certain DNA recombination reactions. The complex acts as a 3'-&gt;5' double strand exonuclease that can open hairpins. It also has a 5' single-strand endonuclease activity.</text>
</comment>
<dbReference type="KEGG" id="amic:Ami3637_15350"/>
<dbReference type="Pfam" id="PF00149">
    <property type="entry name" value="Metallophos"/>
    <property type="match status" value="1"/>
</dbReference>
<dbReference type="InterPro" id="IPR041796">
    <property type="entry name" value="Mre11_N"/>
</dbReference>
<dbReference type="InterPro" id="IPR029052">
    <property type="entry name" value="Metallo-depent_PP-like"/>
</dbReference>
<evidence type="ECO:0000256" key="5">
    <source>
        <dbReference type="ARBA" id="ARBA00022801"/>
    </source>
</evidence>
<dbReference type="SUPFAM" id="SSF56300">
    <property type="entry name" value="Metallo-dependent phosphatases"/>
    <property type="match status" value="1"/>
</dbReference>
<keyword evidence="5 7" id="KW-0378">Hydrolase</keyword>
<sequence length="378" mass="43509">MKLIHLSDLHIGKRVNEFSMLEDQEYILNEIIHVIQDEKPEGVILAGDIYDKSVPSAEAVQLFDDFLTQLSERKLSVFVISGNHDSAERMAFGGRLMKTSGVYMAPVFNGRVNPIELNDSTGDINIYMLPFIKPVYVKRYYPEVQIETHNDAVKTVIGSMKIDTNKRNILICHQFVTGAVCCESEELSIGGLDNVDAGLFDDFDYVALGHIHGPQKIIRETVRYAGTPLKYSFSEIRHKKSLTVIEMGVKSDITVRTVELIPKRDMREIKGSYLEITARDYYKNMNTDNYMHITLTDEEDIPDAVSRLRVIYPNIMKLDYDNKRTRSSTVISGNHQIDRKSPLELFQEFYEKQNNQEMSEEQRQYTSQLIENIWEEEA</sequence>
<evidence type="ECO:0000256" key="2">
    <source>
        <dbReference type="ARBA" id="ARBA00011322"/>
    </source>
</evidence>
<evidence type="ECO:0000256" key="1">
    <source>
        <dbReference type="ARBA" id="ARBA00010555"/>
    </source>
</evidence>
<keyword evidence="7" id="KW-0255">Endonuclease</keyword>